<feature type="repeat" description="Solcar" evidence="8">
    <location>
        <begin position="1"/>
        <end position="38"/>
    </location>
</feature>
<dbReference type="EMBL" id="VIEB01005862">
    <property type="protein sequence ID" value="TQD69007.1"/>
    <property type="molecule type" value="Genomic_DNA"/>
</dbReference>
<proteinExistence type="inferred from homology"/>
<dbReference type="AlphaFoldDB" id="A0A540K451"/>
<keyword evidence="11" id="KW-1185">Reference proteome</keyword>
<comment type="similarity">
    <text evidence="2 9">Belongs to the mitochondrial carrier (TC 2.A.29) family.</text>
</comment>
<comment type="caution">
    <text evidence="10">The sequence shown here is derived from an EMBL/GenBank/DDBJ whole genome shotgun (WGS) entry which is preliminary data.</text>
</comment>
<dbReference type="InterPro" id="IPR044712">
    <property type="entry name" value="SLC25A32-like"/>
</dbReference>
<evidence type="ECO:0000256" key="8">
    <source>
        <dbReference type="PROSITE-ProRule" id="PRU00282"/>
    </source>
</evidence>
<name>A0A540K451_MALBA</name>
<dbReference type="Gene3D" id="1.50.40.10">
    <property type="entry name" value="Mitochondrial carrier domain"/>
    <property type="match status" value="1"/>
</dbReference>
<keyword evidence="6" id="KW-1133">Transmembrane helix</keyword>
<dbReference type="SUPFAM" id="SSF103506">
    <property type="entry name" value="Mitochondrial carrier"/>
    <property type="match status" value="1"/>
</dbReference>
<keyword evidence="3 9" id="KW-0813">Transport</keyword>
<gene>
    <name evidence="10" type="ORF">C1H46_045460</name>
</gene>
<evidence type="ECO:0000256" key="2">
    <source>
        <dbReference type="ARBA" id="ARBA00006375"/>
    </source>
</evidence>
<sequence length="52" mass="5779">MIRYEGLYGFYKGMGTKIVQSVLAAAVLFMIKEELVKGARFLLASKVKSKPP</sequence>
<keyword evidence="5" id="KW-0677">Repeat</keyword>
<keyword evidence="7 8" id="KW-0472">Membrane</keyword>
<dbReference type="PROSITE" id="PS50920">
    <property type="entry name" value="SOLCAR"/>
    <property type="match status" value="1"/>
</dbReference>
<evidence type="ECO:0000256" key="3">
    <source>
        <dbReference type="ARBA" id="ARBA00022448"/>
    </source>
</evidence>
<evidence type="ECO:0000256" key="4">
    <source>
        <dbReference type="ARBA" id="ARBA00022692"/>
    </source>
</evidence>
<dbReference type="STRING" id="106549.A0A540K451"/>
<dbReference type="GO" id="GO:0016020">
    <property type="term" value="C:membrane"/>
    <property type="evidence" value="ECO:0007669"/>
    <property type="project" value="UniProtKB-SubCell"/>
</dbReference>
<dbReference type="Proteomes" id="UP000315295">
    <property type="component" value="Unassembled WGS sequence"/>
</dbReference>
<protein>
    <submittedName>
        <fullName evidence="10">Uncharacterized protein</fullName>
    </submittedName>
</protein>
<evidence type="ECO:0000256" key="6">
    <source>
        <dbReference type="ARBA" id="ARBA00022989"/>
    </source>
</evidence>
<evidence type="ECO:0000256" key="7">
    <source>
        <dbReference type="ARBA" id="ARBA00023136"/>
    </source>
</evidence>
<evidence type="ECO:0000256" key="9">
    <source>
        <dbReference type="RuleBase" id="RU000488"/>
    </source>
</evidence>
<dbReference type="GO" id="GO:0055085">
    <property type="term" value="P:transmembrane transport"/>
    <property type="evidence" value="ECO:0007669"/>
    <property type="project" value="InterPro"/>
</dbReference>
<accession>A0A540K451</accession>
<dbReference type="PANTHER" id="PTHR45683">
    <property type="entry name" value="MITOCHONDRIAL NICOTINAMIDE ADENINE DINUCLEOTIDE TRANSPORTER 1-RELATED-RELATED"/>
    <property type="match status" value="1"/>
</dbReference>
<reference evidence="10 11" key="1">
    <citation type="journal article" date="2019" name="G3 (Bethesda)">
        <title>Sequencing of a Wild Apple (Malus baccata) Genome Unravels the Differences Between Cultivated and Wild Apple Species Regarding Disease Resistance and Cold Tolerance.</title>
        <authorList>
            <person name="Chen X."/>
        </authorList>
    </citation>
    <scope>NUCLEOTIDE SEQUENCE [LARGE SCALE GENOMIC DNA]</scope>
    <source>
        <strain evidence="11">cv. Shandingzi</strain>
        <tissue evidence="10">Leaves</tissue>
    </source>
</reference>
<dbReference type="InterPro" id="IPR023395">
    <property type="entry name" value="MCP_dom_sf"/>
</dbReference>
<evidence type="ECO:0000313" key="10">
    <source>
        <dbReference type="EMBL" id="TQD69007.1"/>
    </source>
</evidence>
<keyword evidence="4 8" id="KW-0812">Transmembrane</keyword>
<comment type="subcellular location">
    <subcellularLocation>
        <location evidence="1">Membrane</location>
        <topology evidence="1">Multi-pass membrane protein</topology>
    </subcellularLocation>
</comment>
<evidence type="ECO:0000256" key="1">
    <source>
        <dbReference type="ARBA" id="ARBA00004141"/>
    </source>
</evidence>
<organism evidence="10 11">
    <name type="scientific">Malus baccata</name>
    <name type="common">Siberian crab apple</name>
    <name type="synonym">Pyrus baccata</name>
    <dbReference type="NCBI Taxonomy" id="106549"/>
    <lineage>
        <taxon>Eukaryota</taxon>
        <taxon>Viridiplantae</taxon>
        <taxon>Streptophyta</taxon>
        <taxon>Embryophyta</taxon>
        <taxon>Tracheophyta</taxon>
        <taxon>Spermatophyta</taxon>
        <taxon>Magnoliopsida</taxon>
        <taxon>eudicotyledons</taxon>
        <taxon>Gunneridae</taxon>
        <taxon>Pentapetalae</taxon>
        <taxon>rosids</taxon>
        <taxon>fabids</taxon>
        <taxon>Rosales</taxon>
        <taxon>Rosaceae</taxon>
        <taxon>Amygdaloideae</taxon>
        <taxon>Maleae</taxon>
        <taxon>Malus</taxon>
    </lineage>
</organism>
<dbReference type="InterPro" id="IPR018108">
    <property type="entry name" value="MCP_transmembrane"/>
</dbReference>
<evidence type="ECO:0000313" key="11">
    <source>
        <dbReference type="Proteomes" id="UP000315295"/>
    </source>
</evidence>
<dbReference type="GO" id="GO:0006862">
    <property type="term" value="P:nucleotide transport"/>
    <property type="evidence" value="ECO:0007669"/>
    <property type="project" value="InterPro"/>
</dbReference>
<dbReference type="Pfam" id="PF00153">
    <property type="entry name" value="Mito_carr"/>
    <property type="match status" value="1"/>
</dbReference>
<evidence type="ECO:0000256" key="5">
    <source>
        <dbReference type="ARBA" id="ARBA00022737"/>
    </source>
</evidence>